<dbReference type="Proteomes" id="UP000537204">
    <property type="component" value="Unassembled WGS sequence"/>
</dbReference>
<protein>
    <submittedName>
        <fullName evidence="1">Uncharacterized protein</fullName>
    </submittedName>
</protein>
<organism evidence="1 2">
    <name type="scientific">Pedobacter cryoconitis</name>
    <dbReference type="NCBI Taxonomy" id="188932"/>
    <lineage>
        <taxon>Bacteria</taxon>
        <taxon>Pseudomonadati</taxon>
        <taxon>Bacteroidota</taxon>
        <taxon>Sphingobacteriia</taxon>
        <taxon>Sphingobacteriales</taxon>
        <taxon>Sphingobacteriaceae</taxon>
        <taxon>Pedobacter</taxon>
    </lineage>
</organism>
<sequence>MKFLFLNALIVGISAQISIAQTNTFPLDGNVGIGF</sequence>
<name>A0A7W8ZLN7_9SPHI</name>
<evidence type="ECO:0000313" key="2">
    <source>
        <dbReference type="Proteomes" id="UP000537204"/>
    </source>
</evidence>
<dbReference type="EMBL" id="JACHCE010000002">
    <property type="protein sequence ID" value="MBB5636304.1"/>
    <property type="molecule type" value="Genomic_DNA"/>
</dbReference>
<gene>
    <name evidence="1" type="ORF">HDE68_002192</name>
</gene>
<reference evidence="1 2" key="1">
    <citation type="submission" date="2020-08" db="EMBL/GenBank/DDBJ databases">
        <title>Genomic Encyclopedia of Type Strains, Phase IV (KMG-V): Genome sequencing to study the core and pangenomes of soil and plant-associated prokaryotes.</title>
        <authorList>
            <person name="Whitman W."/>
        </authorList>
    </citation>
    <scope>NUCLEOTIDE SEQUENCE [LARGE SCALE GENOMIC DNA]</scope>
    <source>
        <strain evidence="1 2">S3M1</strain>
    </source>
</reference>
<dbReference type="AlphaFoldDB" id="A0A7W8ZLN7"/>
<evidence type="ECO:0000313" key="1">
    <source>
        <dbReference type="EMBL" id="MBB5636304.1"/>
    </source>
</evidence>
<accession>A0A7W8ZLN7</accession>
<comment type="caution">
    <text evidence="1">The sequence shown here is derived from an EMBL/GenBank/DDBJ whole genome shotgun (WGS) entry which is preliminary data.</text>
</comment>
<proteinExistence type="predicted"/>